<dbReference type="Proteomes" id="UP000433050">
    <property type="component" value="Unassembled WGS sequence"/>
</dbReference>
<dbReference type="Pfam" id="PF19596">
    <property type="entry name" value="DUF6101"/>
    <property type="match status" value="1"/>
</dbReference>
<dbReference type="AlphaFoldDB" id="A0A5S9Q423"/>
<proteinExistence type="predicted"/>
<sequence length="202" mass="22260">MRQQMAKAQMAEAWPPVATCPYVALERPAAPEAWPLVFQSLDPGADRGVRLIELGLDRVVLRRRVAGVPMKLDRPLADYEGLAVALLDPEGDDEGVAIVLVHADPALSVTLYSAPHIDDVVAEWRGWSETLGLPMLVTEADGTRRPAYARIGRLTVAEIKARRPRRGPLKHRRPSVYRRRAAGSSLGGLTVHRGERELIARD</sequence>
<gene>
    <name evidence="1" type="ORF">STARVERO_03986</name>
</gene>
<name>A0A5S9Q423_9HYPH</name>
<reference evidence="1 2" key="1">
    <citation type="submission" date="2019-12" db="EMBL/GenBank/DDBJ databases">
        <authorList>
            <person name="Reyes-Prieto M."/>
        </authorList>
    </citation>
    <scope>NUCLEOTIDE SEQUENCE [LARGE SCALE GENOMIC DNA]</scope>
    <source>
        <strain evidence="1">HF14-78462</strain>
    </source>
</reference>
<accession>A0A5S9Q423</accession>
<evidence type="ECO:0000313" key="2">
    <source>
        <dbReference type="Proteomes" id="UP000433050"/>
    </source>
</evidence>
<evidence type="ECO:0000313" key="1">
    <source>
        <dbReference type="EMBL" id="CAA0111863.1"/>
    </source>
</evidence>
<dbReference type="EMBL" id="CACSAS010000001">
    <property type="protein sequence ID" value="CAA0111863.1"/>
    <property type="molecule type" value="Genomic_DNA"/>
</dbReference>
<dbReference type="InterPro" id="IPR046083">
    <property type="entry name" value="DUF6101"/>
</dbReference>
<keyword evidence="2" id="KW-1185">Reference proteome</keyword>
<protein>
    <submittedName>
        <fullName evidence="1">Uncharacterized protein</fullName>
    </submittedName>
</protein>
<organism evidence="1 2">
    <name type="scientific">Starkeya nomas</name>
    <dbReference type="NCBI Taxonomy" id="2666134"/>
    <lineage>
        <taxon>Bacteria</taxon>
        <taxon>Pseudomonadati</taxon>
        <taxon>Pseudomonadota</taxon>
        <taxon>Alphaproteobacteria</taxon>
        <taxon>Hyphomicrobiales</taxon>
        <taxon>Xanthobacteraceae</taxon>
        <taxon>Starkeya</taxon>
    </lineage>
</organism>